<reference evidence="11 12" key="1">
    <citation type="submission" date="2019-03" db="EMBL/GenBank/DDBJ databases">
        <title>Rhodosporidium diobovatum UCD-FST 08-225 genome sequencing, assembly, and annotation.</title>
        <authorList>
            <person name="Fakankun I.U."/>
            <person name="Fristensky B."/>
            <person name="Levin D.B."/>
        </authorList>
    </citation>
    <scope>NUCLEOTIDE SEQUENCE [LARGE SCALE GENOMIC DNA]</scope>
    <source>
        <strain evidence="11 12">UCD-FST 08-225</strain>
    </source>
</reference>
<gene>
    <name evidence="11" type="ORF">DMC30DRAFT_346015</name>
</gene>
<dbReference type="Pfam" id="PF00443">
    <property type="entry name" value="UCH"/>
    <property type="match status" value="1"/>
</dbReference>
<accession>A0A5C5G717</accession>
<sequence>MSPDLPAPSPSGPSSSRPLTPTAAASTLSLKRPLSSPAPTPSAPKRANSEDLMSSDHEGSIGASRLNLASTPDRTPATGDDPDSTLTAPPSAPLTPPGDNDLPPAYGDQARDEQDEGEEDADAQGEDDDHLPTWQQASASSYNGIAPQNQLMMVEDVKNSPLEAGDSWYLVSRAWYRRWQTACSGVAASKDVDDELTPEMVGPIDNSSLVAEDGVSLRKPLTVGVDVEVLPVPAWRYLCDWYGLTGPEFEREVIATGGIGSETIEFYPPSFTFFLLLPSSSDSSSVSVPTLEHAPSVQLVSSTPFSQLLVAALEAFSLEPSRPCRLWRLPPAGDDVSSASGPAFIFADKLAESGVELLSPTEIPLDMTLTDALLADESTLLALEVQSEQREWAVDAEAVIARVRAAESDDAQAPEAGEAHNAQLLPVAASTANGALAVDGVEKKKQHGLFSHGWSSGLHKSKTPGGAAPLGPVAPAAQQPSKHGHHHGGLMGAMGALHGALTRSKTGAAKGQRGLVGLQNLGNTCFMNSAIQCMSNTKELQEYFLSGVYRDELNRDNPLGMRGQVAEAFGQLIERLWHGSGSSVAPREFKQALARFAPQFSGYGQQDSQELLAFLLDGTHEDLNRIKVKPATEAPDWEGGGDKELVELAKTCWEQYRSRNDSVIVDLFQGQYRSTVVCPDCDKVSIKFDPFMYVTTNLPVTKKWTGRVFVVPLDPARGVLAVEVEVPKSGTLKTLKQVVGSLTDLDPKCLVLAEEWKGKFYKEWHDDENVTDVNTNNDKLIMYEVAAPYAQPRPRFKRAPPPLEPNTPVLLPLSHLQHPAPSPSSSSSHYGIRHHGEAFGSPLVLSLSPEEATSVAAIQRAAARQYARVSRHGDELVSYVESYIAELEAPDQEHVAEPEQKQEGAAEGAMEVEPAATPVEPTSTETSEQASLAPAVEQPQQKEDLSSSSSSLLSFVSAPTSAPSPSPSPAPAPTRRRRPLFRLEVSTSTANEGRIPFEQHVGSTVPLEERAERIAAFARREAQSEKAPLQQRDEEDVDMFSPNAARDASAAEAAPAPAPAPAPDATPSQPEEAQEEPVAPRPIVATGQALVAHWDNEAFEYFFGPTAAMWEPTQTVVDPALAARRAQGRGGAKKVITLSDCLGEFTKEERLGEDDMWYCSACKEHKQATKKVELWKVPDVLVFALKRFSSSRYSRDKIDDLVDFPIDGLDLTEWVEGDKVEKRLAAEMGDAAPVVAEPDSLTYDLYAVSNHFGGLGGGHYTAFAKNHENGRWYDFDDSRVSEISPDRIKSSAAYLLFYRRRTARPIGGAKSRELVESAVASQQASAAASDAGTEDLLVGPSPLGGSIGGEQHVPGAFPSPPGSAEPGSPKDFGEFDDGGGGDAWVDRPLEFPGPGASMQGPPLEEGGDDDDLAPPPPASPAVQDIRLEHAGEPLDSIE</sequence>
<feature type="compositionally biased region" description="Low complexity" evidence="8">
    <location>
        <begin position="464"/>
        <end position="480"/>
    </location>
</feature>
<dbReference type="CDD" id="cd02674">
    <property type="entry name" value="Peptidase_C19R"/>
    <property type="match status" value="1"/>
</dbReference>
<feature type="compositionally biased region" description="Low complexity" evidence="8">
    <location>
        <begin position="946"/>
        <end position="961"/>
    </location>
</feature>
<comment type="similarity">
    <text evidence="2">Belongs to the peptidase C19 family.</text>
</comment>
<evidence type="ECO:0000256" key="4">
    <source>
        <dbReference type="ARBA" id="ARBA00022670"/>
    </source>
</evidence>
<evidence type="ECO:0000313" key="12">
    <source>
        <dbReference type="Proteomes" id="UP000311382"/>
    </source>
</evidence>
<evidence type="ECO:0000256" key="7">
    <source>
        <dbReference type="ARBA" id="ARBA00022807"/>
    </source>
</evidence>
<dbReference type="EMBL" id="SOZI01000003">
    <property type="protein sequence ID" value="TNY24369.1"/>
    <property type="molecule type" value="Genomic_DNA"/>
</dbReference>
<comment type="catalytic activity">
    <reaction evidence="1">
        <text>Thiol-dependent hydrolysis of ester, thioester, amide, peptide and isopeptide bonds formed by the C-terminal Gly of ubiquitin (a 76-residue protein attached to proteins as an intracellular targeting signal).</text>
        <dbReference type="EC" id="3.4.19.12"/>
    </reaction>
</comment>
<keyword evidence="4" id="KW-0645">Protease</keyword>
<dbReference type="EC" id="3.4.19.12" evidence="3"/>
<name>A0A5C5G717_9BASI</name>
<evidence type="ECO:0000259" key="10">
    <source>
        <dbReference type="PROSITE" id="PS51283"/>
    </source>
</evidence>
<evidence type="ECO:0000256" key="2">
    <source>
        <dbReference type="ARBA" id="ARBA00009085"/>
    </source>
</evidence>
<feature type="compositionally biased region" description="Low complexity" evidence="8">
    <location>
        <begin position="1045"/>
        <end position="1055"/>
    </location>
</feature>
<feature type="domain" description="USP" evidence="9">
    <location>
        <begin position="516"/>
        <end position="1301"/>
    </location>
</feature>
<evidence type="ECO:0000256" key="5">
    <source>
        <dbReference type="ARBA" id="ARBA00022786"/>
    </source>
</evidence>
<dbReference type="Pfam" id="PF06337">
    <property type="entry name" value="DUSP"/>
    <property type="match status" value="1"/>
</dbReference>
<feature type="compositionally biased region" description="Pro residues" evidence="8">
    <location>
        <begin position="1"/>
        <end position="11"/>
    </location>
</feature>
<dbReference type="SUPFAM" id="SSF54001">
    <property type="entry name" value="Cysteine proteinases"/>
    <property type="match status" value="1"/>
</dbReference>
<feature type="region of interest" description="Disordered" evidence="8">
    <location>
        <begin position="889"/>
        <end position="978"/>
    </location>
</feature>
<dbReference type="Gene3D" id="3.90.70.10">
    <property type="entry name" value="Cysteine proteinases"/>
    <property type="match status" value="2"/>
</dbReference>
<keyword evidence="7" id="KW-0788">Thiol protease</keyword>
<dbReference type="OrthoDB" id="292964at2759"/>
<dbReference type="Proteomes" id="UP000311382">
    <property type="component" value="Unassembled WGS sequence"/>
</dbReference>
<comment type="caution">
    <text evidence="11">The sequence shown here is derived from an EMBL/GenBank/DDBJ whole genome shotgun (WGS) entry which is preliminary data.</text>
</comment>
<feature type="compositionally biased region" description="Basic and acidic residues" evidence="8">
    <location>
        <begin position="891"/>
        <end position="904"/>
    </location>
</feature>
<feature type="compositionally biased region" description="Low complexity" evidence="8">
    <location>
        <begin position="913"/>
        <end position="928"/>
    </location>
</feature>
<dbReference type="GO" id="GO:0004843">
    <property type="term" value="F:cysteine-type deubiquitinase activity"/>
    <property type="evidence" value="ECO:0007669"/>
    <property type="project" value="UniProtKB-EC"/>
</dbReference>
<dbReference type="SUPFAM" id="SSF143791">
    <property type="entry name" value="DUSP-like"/>
    <property type="match status" value="1"/>
</dbReference>
<organism evidence="11 12">
    <name type="scientific">Rhodotorula diobovata</name>
    <dbReference type="NCBI Taxonomy" id="5288"/>
    <lineage>
        <taxon>Eukaryota</taxon>
        <taxon>Fungi</taxon>
        <taxon>Dikarya</taxon>
        <taxon>Basidiomycota</taxon>
        <taxon>Pucciniomycotina</taxon>
        <taxon>Microbotryomycetes</taxon>
        <taxon>Sporidiobolales</taxon>
        <taxon>Sporidiobolaceae</taxon>
        <taxon>Rhodotorula</taxon>
    </lineage>
</organism>
<feature type="region of interest" description="Disordered" evidence="8">
    <location>
        <begin position="1326"/>
        <end position="1438"/>
    </location>
</feature>
<feature type="domain" description="DUSP" evidence="10">
    <location>
        <begin position="145"/>
        <end position="254"/>
    </location>
</feature>
<protein>
    <recommendedName>
        <fullName evidence="3">ubiquitinyl hydrolase 1</fullName>
        <ecNumber evidence="3">3.4.19.12</ecNumber>
    </recommendedName>
</protein>
<dbReference type="GO" id="GO:0006508">
    <property type="term" value="P:proteolysis"/>
    <property type="evidence" value="ECO:0007669"/>
    <property type="project" value="UniProtKB-KW"/>
</dbReference>
<feature type="region of interest" description="Disordered" evidence="8">
    <location>
        <begin position="455"/>
        <end position="487"/>
    </location>
</feature>
<dbReference type="PANTHER" id="PTHR21646:SF24">
    <property type="entry name" value="UBIQUITIN CARBOXYL-TERMINAL HYDROLASE"/>
    <property type="match status" value="1"/>
</dbReference>
<dbReference type="SMART" id="SM00695">
    <property type="entry name" value="DUSP"/>
    <property type="match status" value="1"/>
</dbReference>
<evidence type="ECO:0000256" key="3">
    <source>
        <dbReference type="ARBA" id="ARBA00012759"/>
    </source>
</evidence>
<dbReference type="InterPro" id="IPR028889">
    <property type="entry name" value="USP"/>
</dbReference>
<feature type="compositionally biased region" description="Acidic residues" evidence="8">
    <location>
        <begin position="113"/>
        <end position="129"/>
    </location>
</feature>
<keyword evidence="5" id="KW-0833">Ubl conjugation pathway</keyword>
<keyword evidence="6 11" id="KW-0378">Hydrolase</keyword>
<feature type="region of interest" description="Disordered" evidence="8">
    <location>
        <begin position="1045"/>
        <end position="1079"/>
    </location>
</feature>
<dbReference type="PROSITE" id="PS00973">
    <property type="entry name" value="USP_2"/>
    <property type="match status" value="1"/>
</dbReference>
<dbReference type="InterPro" id="IPR038765">
    <property type="entry name" value="Papain-like_cys_pep_sf"/>
</dbReference>
<feature type="region of interest" description="Disordered" evidence="8">
    <location>
        <begin position="1"/>
        <end position="131"/>
    </location>
</feature>
<feature type="compositionally biased region" description="Pro residues" evidence="8">
    <location>
        <begin position="962"/>
        <end position="972"/>
    </location>
</feature>
<dbReference type="PROSITE" id="PS00972">
    <property type="entry name" value="USP_1"/>
    <property type="match status" value="1"/>
</dbReference>
<dbReference type="InterPro" id="IPR006615">
    <property type="entry name" value="Pept_C19_DUSP"/>
</dbReference>
<evidence type="ECO:0000256" key="8">
    <source>
        <dbReference type="SAM" id="MobiDB-lite"/>
    </source>
</evidence>
<keyword evidence="12" id="KW-1185">Reference proteome</keyword>
<dbReference type="InterPro" id="IPR018200">
    <property type="entry name" value="USP_CS"/>
</dbReference>
<dbReference type="STRING" id="5288.A0A5C5G717"/>
<dbReference type="PANTHER" id="PTHR21646">
    <property type="entry name" value="UBIQUITIN CARBOXYL-TERMINAL HYDROLASE"/>
    <property type="match status" value="1"/>
</dbReference>
<evidence type="ECO:0000256" key="1">
    <source>
        <dbReference type="ARBA" id="ARBA00000707"/>
    </source>
</evidence>
<dbReference type="InterPro" id="IPR001394">
    <property type="entry name" value="Peptidase_C19_UCH"/>
</dbReference>
<dbReference type="GO" id="GO:0016579">
    <property type="term" value="P:protein deubiquitination"/>
    <property type="evidence" value="ECO:0007669"/>
    <property type="project" value="InterPro"/>
</dbReference>
<evidence type="ECO:0000313" key="11">
    <source>
        <dbReference type="EMBL" id="TNY24369.1"/>
    </source>
</evidence>
<evidence type="ECO:0000256" key="6">
    <source>
        <dbReference type="ARBA" id="ARBA00022801"/>
    </source>
</evidence>
<dbReference type="InterPro" id="IPR035927">
    <property type="entry name" value="DUSP-like_sf"/>
</dbReference>
<dbReference type="InterPro" id="IPR050185">
    <property type="entry name" value="Ub_carboxyl-term_hydrolase"/>
</dbReference>
<evidence type="ECO:0000259" key="9">
    <source>
        <dbReference type="PROSITE" id="PS50235"/>
    </source>
</evidence>
<dbReference type="Gene3D" id="3.30.2230.10">
    <property type="entry name" value="DUSP-like"/>
    <property type="match status" value="1"/>
</dbReference>
<dbReference type="PROSITE" id="PS51283">
    <property type="entry name" value="DUSP"/>
    <property type="match status" value="1"/>
</dbReference>
<dbReference type="PROSITE" id="PS50235">
    <property type="entry name" value="USP_3"/>
    <property type="match status" value="1"/>
</dbReference>
<proteinExistence type="inferred from homology"/>